<organism evidence="2">
    <name type="scientific">Equus asinus asinus</name>
    <dbReference type="NCBI Taxonomy" id="83772"/>
    <lineage>
        <taxon>Eukaryota</taxon>
        <taxon>Metazoa</taxon>
        <taxon>Chordata</taxon>
        <taxon>Craniata</taxon>
        <taxon>Vertebrata</taxon>
        <taxon>Euteleostomi</taxon>
        <taxon>Mammalia</taxon>
        <taxon>Eutheria</taxon>
        <taxon>Laurasiatheria</taxon>
        <taxon>Perissodactyla</taxon>
        <taxon>Equidae</taxon>
        <taxon>Equus</taxon>
    </lineage>
</organism>
<dbReference type="AlphaFoldDB" id="A0A8C4PMI7"/>
<reference evidence="2" key="1">
    <citation type="submission" date="2023-03" db="UniProtKB">
        <authorList>
            <consortium name="Ensembl"/>
        </authorList>
    </citation>
    <scope>IDENTIFICATION</scope>
</reference>
<name>A0A8C4PMI7_EQUAS</name>
<dbReference type="InterPro" id="IPR029684">
    <property type="entry name" value="Schlafen"/>
</dbReference>
<accession>A0A8C4PMI7</accession>
<proteinExistence type="predicted"/>
<dbReference type="PANTHER" id="PTHR12155">
    <property type="entry name" value="SCHLAFEN"/>
    <property type="match status" value="1"/>
</dbReference>
<evidence type="ECO:0000256" key="1">
    <source>
        <dbReference type="SAM" id="MobiDB-lite"/>
    </source>
</evidence>
<sequence length="123" mass="13725">MEKHNSSLVVESSYPDLVISVGEVTLGEGNRNKLQKTQREQEKAKVTQAACALLNSGGGVIRLEMANEDEHPVELGLDLEESLRELIQSLDLHAFFETKQQGRSTGPAPPLDFFKNFQYNRNP</sequence>
<feature type="region of interest" description="Disordered" evidence="1">
    <location>
        <begin position="100"/>
        <end position="123"/>
    </location>
</feature>
<dbReference type="Ensembl" id="ENSEAST00005017539.1">
    <property type="protein sequence ID" value="ENSEASP00005016139.1"/>
    <property type="gene ID" value="ENSEASG00005011208.1"/>
</dbReference>
<dbReference type="GO" id="GO:0000049">
    <property type="term" value="F:tRNA binding"/>
    <property type="evidence" value="ECO:0007669"/>
    <property type="project" value="TreeGrafter"/>
</dbReference>
<evidence type="ECO:0000313" key="2">
    <source>
        <dbReference type="Ensembl" id="ENSEASP00005016139.1"/>
    </source>
</evidence>
<dbReference type="PANTHER" id="PTHR12155:SF43">
    <property type="entry name" value="SCHLAFEN FAMILY MEMBER 13"/>
    <property type="match status" value="1"/>
</dbReference>
<dbReference type="OMA" id="MEMANDC"/>
<protein>
    <submittedName>
        <fullName evidence="2">Uncharacterized protein</fullName>
    </submittedName>
</protein>
<dbReference type="GO" id="GO:0051607">
    <property type="term" value="P:defense response to virus"/>
    <property type="evidence" value="ECO:0007669"/>
    <property type="project" value="TreeGrafter"/>
</dbReference>